<protein>
    <submittedName>
        <fullName evidence="2">Sulfotransferase</fullName>
    </submittedName>
</protein>
<comment type="caution">
    <text evidence="2">The sequence shown here is derived from an EMBL/GenBank/DDBJ whole genome shotgun (WGS) entry which is preliminary data.</text>
</comment>
<dbReference type="EMBL" id="JARAKF010000001">
    <property type="protein sequence ID" value="MDU8998279.1"/>
    <property type="molecule type" value="Genomic_DNA"/>
</dbReference>
<sequence>MFVLGRSRSGTTLVQPMLHARPRIALPPETLPHGLKGTGAPTCSPPTKDGRPSAIWRTGGHLDHQADARSDTAERGRIGAADARPPGAGVRTGAGGLPAWRGMGCGGGLALLVYVRTHRCVHSYTWDTHCSPEPSPPRWPPRPP</sequence>
<evidence type="ECO:0000256" key="1">
    <source>
        <dbReference type="SAM" id="MobiDB-lite"/>
    </source>
</evidence>
<feature type="compositionally biased region" description="Basic and acidic residues" evidence="1">
    <location>
        <begin position="60"/>
        <end position="77"/>
    </location>
</feature>
<dbReference type="RefSeq" id="WP_240363137.1">
    <property type="nucleotide sequence ID" value="NZ_JARAKF010000001.1"/>
</dbReference>
<name>A0ABU3UWG9_9ACTN</name>
<dbReference type="InterPro" id="IPR027417">
    <property type="entry name" value="P-loop_NTPase"/>
</dbReference>
<gene>
    <name evidence="2" type="ORF">PU648_39165</name>
</gene>
<accession>A0ABU3UWG9</accession>
<proteinExistence type="predicted"/>
<dbReference type="Proteomes" id="UP001257627">
    <property type="component" value="Unassembled WGS sequence"/>
</dbReference>
<evidence type="ECO:0000313" key="3">
    <source>
        <dbReference type="Proteomes" id="UP001257627"/>
    </source>
</evidence>
<evidence type="ECO:0000313" key="2">
    <source>
        <dbReference type="EMBL" id="MDU8998279.1"/>
    </source>
</evidence>
<reference evidence="2 3" key="1">
    <citation type="submission" date="2023-02" db="EMBL/GenBank/DDBJ databases">
        <authorList>
            <person name="Maleckis M."/>
        </authorList>
    </citation>
    <scope>NUCLEOTIDE SEQUENCE [LARGE SCALE GENOMIC DNA]</scope>
    <source>
        <strain evidence="2 3">P8-A2</strain>
    </source>
</reference>
<keyword evidence="3" id="KW-1185">Reference proteome</keyword>
<feature type="region of interest" description="Disordered" evidence="1">
    <location>
        <begin position="28"/>
        <end position="91"/>
    </location>
</feature>
<organism evidence="2 3">
    <name type="scientific">Streptomyces mirabilis</name>
    <dbReference type="NCBI Taxonomy" id="68239"/>
    <lineage>
        <taxon>Bacteria</taxon>
        <taxon>Bacillati</taxon>
        <taxon>Actinomycetota</taxon>
        <taxon>Actinomycetes</taxon>
        <taxon>Kitasatosporales</taxon>
        <taxon>Streptomycetaceae</taxon>
        <taxon>Streptomyces</taxon>
    </lineage>
</organism>
<dbReference type="Gene3D" id="3.40.50.300">
    <property type="entry name" value="P-loop containing nucleotide triphosphate hydrolases"/>
    <property type="match status" value="1"/>
</dbReference>